<dbReference type="AlphaFoldDB" id="A0A497XLR0"/>
<evidence type="ECO:0000313" key="9">
    <source>
        <dbReference type="Proteomes" id="UP000268908"/>
    </source>
</evidence>
<feature type="transmembrane region" description="Helical" evidence="6">
    <location>
        <begin position="306"/>
        <end position="323"/>
    </location>
</feature>
<feature type="transmembrane region" description="Helical" evidence="6">
    <location>
        <begin position="103"/>
        <end position="123"/>
    </location>
</feature>
<dbReference type="RefSeq" id="WP_121240161.1">
    <property type="nucleotide sequence ID" value="NZ_BHVV01000001.1"/>
</dbReference>
<dbReference type="InterPro" id="IPR036259">
    <property type="entry name" value="MFS_trans_sf"/>
</dbReference>
<feature type="transmembrane region" description="Helical" evidence="6">
    <location>
        <begin position="77"/>
        <end position="97"/>
    </location>
</feature>
<comment type="subcellular location">
    <subcellularLocation>
        <location evidence="1">Cell membrane</location>
        <topology evidence="1">Multi-pass membrane protein</topology>
    </subcellularLocation>
</comment>
<protein>
    <submittedName>
        <fullName evidence="8">MFS transporter</fullName>
    </submittedName>
</protein>
<comment type="caution">
    <text evidence="8">The sequence shown here is derived from an EMBL/GenBank/DDBJ whole genome shotgun (WGS) entry which is preliminary data.</text>
</comment>
<dbReference type="Proteomes" id="UP000268908">
    <property type="component" value="Unassembled WGS sequence"/>
</dbReference>
<feature type="transmembrane region" description="Helical" evidence="6">
    <location>
        <begin position="158"/>
        <end position="178"/>
    </location>
</feature>
<dbReference type="GO" id="GO:0022857">
    <property type="term" value="F:transmembrane transporter activity"/>
    <property type="evidence" value="ECO:0007669"/>
    <property type="project" value="InterPro"/>
</dbReference>
<dbReference type="OrthoDB" id="5291895at2"/>
<feature type="transmembrane region" description="Helical" evidence="6">
    <location>
        <begin position="247"/>
        <end position="268"/>
    </location>
</feature>
<keyword evidence="3 6" id="KW-0812">Transmembrane</keyword>
<feature type="transmembrane region" description="Helical" evidence="6">
    <location>
        <begin position="130"/>
        <end position="152"/>
    </location>
</feature>
<keyword evidence="2" id="KW-1003">Cell membrane</keyword>
<evidence type="ECO:0000256" key="5">
    <source>
        <dbReference type="ARBA" id="ARBA00023136"/>
    </source>
</evidence>
<accession>A0A497XLR0</accession>
<keyword evidence="4 6" id="KW-1133">Transmembrane helix</keyword>
<proteinExistence type="predicted"/>
<feature type="domain" description="Major facilitator superfamily (MFS) profile" evidence="7">
    <location>
        <begin position="7"/>
        <end position="395"/>
    </location>
</feature>
<name>A0A497XLR0_9PROT</name>
<dbReference type="Gene3D" id="1.20.1250.20">
    <property type="entry name" value="MFS general substrate transporter like domains"/>
    <property type="match status" value="1"/>
</dbReference>
<sequence>MNPWLRIFAPFAAGYYLSYLLRNVNAVIAPELIRDLGVSATDLGLLTSAYLLAFGAFQLPLGLLLDRYGPRRVEAALLLIAAAGCAFFALAASLGGLVTARALIGLGVSACLMASFKAFSLWFPAERQASLNAAVMAAGGLGALTATTPLGWMLPLAGWRGVFLGLAVLALLAAAAIFSTPEKGKVGAGETVAGQLRGLGEILKSRAFWRFAPQTAMIVGGFMAVQGLWAVPWLMHFNGLTRDAAAFHLLLTGIAMLAGFLAIAFFVIPLKHRGIPPERILAVGMGLGVAVNAAIVLDLLPTHATWFMLGLVFSVGNLAYALLQAQFPPQLAGRVNTALNLGAFVGAFSLQWGFGAGVDLLAASGLGQREAFQWTLGVLVLLQAASYGWFAAGRRG</sequence>
<evidence type="ECO:0000256" key="4">
    <source>
        <dbReference type="ARBA" id="ARBA00022989"/>
    </source>
</evidence>
<evidence type="ECO:0000256" key="3">
    <source>
        <dbReference type="ARBA" id="ARBA00022692"/>
    </source>
</evidence>
<evidence type="ECO:0000256" key="1">
    <source>
        <dbReference type="ARBA" id="ARBA00004651"/>
    </source>
</evidence>
<reference evidence="8 9" key="1">
    <citation type="submission" date="2018-10" db="EMBL/GenBank/DDBJ databases">
        <title>Genomic Encyclopedia of Type Strains, Phase IV (KMG-IV): sequencing the most valuable type-strain genomes for metagenomic binning, comparative biology and taxonomic classification.</title>
        <authorList>
            <person name="Goeker M."/>
        </authorList>
    </citation>
    <scope>NUCLEOTIDE SEQUENCE [LARGE SCALE GENOMIC DNA]</scope>
    <source>
        <strain evidence="8 9">DSM 26916</strain>
    </source>
</reference>
<keyword evidence="9" id="KW-1185">Reference proteome</keyword>
<dbReference type="InterPro" id="IPR050189">
    <property type="entry name" value="MFS_Efflux_Transporters"/>
</dbReference>
<dbReference type="InterPro" id="IPR020846">
    <property type="entry name" value="MFS_dom"/>
</dbReference>
<dbReference type="Pfam" id="PF07690">
    <property type="entry name" value="MFS_1"/>
    <property type="match status" value="1"/>
</dbReference>
<dbReference type="PANTHER" id="PTHR43124">
    <property type="entry name" value="PURINE EFFLUX PUMP PBUE"/>
    <property type="match status" value="1"/>
</dbReference>
<evidence type="ECO:0000313" key="8">
    <source>
        <dbReference type="EMBL" id="RLJ68245.1"/>
    </source>
</evidence>
<dbReference type="GO" id="GO:0005886">
    <property type="term" value="C:plasma membrane"/>
    <property type="evidence" value="ECO:0007669"/>
    <property type="project" value="UniProtKB-SubCell"/>
</dbReference>
<dbReference type="SUPFAM" id="SSF103473">
    <property type="entry name" value="MFS general substrate transporter"/>
    <property type="match status" value="1"/>
</dbReference>
<feature type="transmembrane region" description="Helical" evidence="6">
    <location>
        <begin position="335"/>
        <end position="354"/>
    </location>
</feature>
<feature type="transmembrane region" description="Helical" evidence="6">
    <location>
        <begin position="215"/>
        <end position="235"/>
    </location>
</feature>
<dbReference type="InterPro" id="IPR011701">
    <property type="entry name" value="MFS"/>
</dbReference>
<organism evidence="8 9">
    <name type="scientific">Sulfurisoma sediminicola</name>
    <dbReference type="NCBI Taxonomy" id="1381557"/>
    <lineage>
        <taxon>Bacteria</taxon>
        <taxon>Pseudomonadati</taxon>
        <taxon>Pseudomonadota</taxon>
        <taxon>Betaproteobacteria</taxon>
        <taxon>Nitrosomonadales</taxon>
        <taxon>Sterolibacteriaceae</taxon>
        <taxon>Sulfurisoma</taxon>
    </lineage>
</organism>
<gene>
    <name evidence="8" type="ORF">DFR35_0799</name>
</gene>
<dbReference type="EMBL" id="RCCI01000004">
    <property type="protein sequence ID" value="RLJ68245.1"/>
    <property type="molecule type" value="Genomic_DNA"/>
</dbReference>
<feature type="transmembrane region" description="Helical" evidence="6">
    <location>
        <begin position="374"/>
        <end position="392"/>
    </location>
</feature>
<dbReference type="PANTHER" id="PTHR43124:SF3">
    <property type="entry name" value="CHLORAMPHENICOL EFFLUX PUMP RV0191"/>
    <property type="match status" value="1"/>
</dbReference>
<evidence type="ECO:0000259" key="7">
    <source>
        <dbReference type="PROSITE" id="PS50850"/>
    </source>
</evidence>
<dbReference type="PROSITE" id="PS50850">
    <property type="entry name" value="MFS"/>
    <property type="match status" value="1"/>
</dbReference>
<feature type="transmembrane region" description="Helical" evidence="6">
    <location>
        <begin position="43"/>
        <end position="65"/>
    </location>
</feature>
<keyword evidence="5 6" id="KW-0472">Membrane</keyword>
<evidence type="ECO:0000256" key="6">
    <source>
        <dbReference type="SAM" id="Phobius"/>
    </source>
</evidence>
<evidence type="ECO:0000256" key="2">
    <source>
        <dbReference type="ARBA" id="ARBA00022475"/>
    </source>
</evidence>
<feature type="transmembrane region" description="Helical" evidence="6">
    <location>
        <begin position="280"/>
        <end position="300"/>
    </location>
</feature>